<dbReference type="RefSeq" id="XP_015466259.1">
    <property type="nucleotide sequence ID" value="XM_015612903.1"/>
</dbReference>
<comment type="similarity">
    <text evidence="1">Belongs to the peptidase C2 family. PalB/RIM13 subfamily.</text>
</comment>
<accession>A0A0V1PV72</accession>
<dbReference type="SMART" id="SM00720">
    <property type="entry name" value="calpain_III"/>
    <property type="match status" value="1"/>
</dbReference>
<dbReference type="AlphaFoldDB" id="A0A0V1PV72"/>
<dbReference type="InterPro" id="IPR051297">
    <property type="entry name" value="PalB/RIM13"/>
</dbReference>
<evidence type="ECO:0000256" key="1">
    <source>
        <dbReference type="ARBA" id="ARBA00010193"/>
    </source>
</evidence>
<feature type="active site" evidence="6 7">
    <location>
        <position position="337"/>
    </location>
</feature>
<dbReference type="GeneID" id="26841083"/>
<sequence length="765" mass="88630">MEEQILRQELYECVSLLDLAHFNCCLGNVNNSKSQCLEIVKKLNRLSKTNVIKERFRSLLKDLSSYTLKFYDSIDSGNYFTYDHKIIWLSSKLYGELYPPLTVYSDKLDSFDSCLLPSLKMKRDKSDNLPLPESFSAHYEQVSLTNWTLDYNALSELYQDLLTNCSFVSSLLSIVELDGTRLLEKLISPREDVSLFKCQLYFNGCSRLVTVDNTLPFLNDSNRNLTINSISKKNLYWPALVEKAYLKVLGSGYKFEGSNMAIDTYMLINWIPEIVPINSSRIDCDVIWDYYLSKKVLLGIGTGKLSVELSGKLNLISGHDYLVVSFDQATHTIVLKNPWIENSNNYERTLSISDHDLLHFKYFYINWNPDAFFKYKSQTTFIYNVKDNSGTHIYQKPQFSLINSTKDSQNIWLLLEKHLPIKNISEQLINILIYETQCGDKVMVSNQYIRANKDSNTNSRLMLLKFTMQPQQAYTVVISSTIGHTFTLNMYNNISRGFSLNKAKFKYTTSIPMIEDKWTSANSGGNWSLSTYIDNPQYDIQIKELSTNMMIGLFSEFKDKFVNFHIFQSDPRDRGRHIRLFDKSKLLVNEKYSMSYQFEDLKNLQPGFYKIVVSTFDSNLKGDFKLLAIHDSPPSGIVISKIHASLGLFLQKSEVSWNNSNRFKLYFEATQFNSRFTFHITHYNHDNKNTESLSDYRPSIRGSIFDAENSQPIQINEEWNDSLYGLFIDCEIQKPNTYILLVERFELGSGRCKIDIGCNRKFNIL</sequence>
<dbReference type="PROSITE" id="PS50203">
    <property type="entry name" value="CALPAIN_CAT"/>
    <property type="match status" value="1"/>
</dbReference>
<reference evidence="9 10" key="1">
    <citation type="submission" date="2015-11" db="EMBL/GenBank/DDBJ databases">
        <title>The genome of Debaryomyces fabryi.</title>
        <authorList>
            <person name="Tafer H."/>
            <person name="Lopandic K."/>
        </authorList>
    </citation>
    <scope>NUCLEOTIDE SEQUENCE [LARGE SCALE GENOMIC DNA]</scope>
    <source>
        <strain evidence="9 10">CBS 789</strain>
    </source>
</reference>
<keyword evidence="2 7" id="KW-0645">Protease</keyword>
<protein>
    <recommendedName>
        <fullName evidence="5">Cysteine protease RIM13</fullName>
    </recommendedName>
</protein>
<dbReference type="GO" id="GO:0004198">
    <property type="term" value="F:calcium-dependent cysteine-type endopeptidase activity"/>
    <property type="evidence" value="ECO:0007669"/>
    <property type="project" value="InterPro"/>
</dbReference>
<evidence type="ECO:0000256" key="2">
    <source>
        <dbReference type="ARBA" id="ARBA00022670"/>
    </source>
</evidence>
<dbReference type="SUPFAM" id="SSF54001">
    <property type="entry name" value="Cysteine proteinases"/>
    <property type="match status" value="1"/>
</dbReference>
<dbReference type="InterPro" id="IPR022682">
    <property type="entry name" value="Calpain_domain_III"/>
</dbReference>
<dbReference type="InterPro" id="IPR022684">
    <property type="entry name" value="Calpain_cysteine_protease"/>
</dbReference>
<dbReference type="Pfam" id="PF00648">
    <property type="entry name" value="Peptidase_C2"/>
    <property type="match status" value="1"/>
</dbReference>
<evidence type="ECO:0000256" key="7">
    <source>
        <dbReference type="PROSITE-ProRule" id="PRU00239"/>
    </source>
</evidence>
<comment type="caution">
    <text evidence="9">The sequence shown here is derived from an EMBL/GenBank/DDBJ whole genome shotgun (WGS) entry which is preliminary data.</text>
</comment>
<dbReference type="EMBL" id="LMYN01000100">
    <property type="protein sequence ID" value="KSA00157.1"/>
    <property type="molecule type" value="Genomic_DNA"/>
</dbReference>
<evidence type="ECO:0000256" key="5">
    <source>
        <dbReference type="ARBA" id="ARBA00042255"/>
    </source>
</evidence>
<organism evidence="9 10">
    <name type="scientific">Debaryomyces fabryi</name>
    <dbReference type="NCBI Taxonomy" id="58627"/>
    <lineage>
        <taxon>Eukaryota</taxon>
        <taxon>Fungi</taxon>
        <taxon>Dikarya</taxon>
        <taxon>Ascomycota</taxon>
        <taxon>Saccharomycotina</taxon>
        <taxon>Pichiomycetes</taxon>
        <taxon>Debaryomycetaceae</taxon>
        <taxon>Debaryomyces</taxon>
    </lineage>
</organism>
<dbReference type="SUPFAM" id="SSF49758">
    <property type="entry name" value="Calpain large subunit, middle domain (domain III)"/>
    <property type="match status" value="2"/>
</dbReference>
<keyword evidence="3 7" id="KW-0378">Hydrolase</keyword>
<dbReference type="OrthoDB" id="167576at2759"/>
<feature type="active site" evidence="6 7">
    <location>
        <position position="319"/>
    </location>
</feature>
<dbReference type="SMART" id="SM00230">
    <property type="entry name" value="CysPc"/>
    <property type="match status" value="1"/>
</dbReference>
<dbReference type="InterPro" id="IPR001300">
    <property type="entry name" value="Peptidase_C2_calpain_cat"/>
</dbReference>
<evidence type="ECO:0000256" key="3">
    <source>
        <dbReference type="ARBA" id="ARBA00022801"/>
    </source>
</evidence>
<dbReference type="Proteomes" id="UP000054251">
    <property type="component" value="Unassembled WGS sequence"/>
</dbReference>
<feature type="active site" evidence="6 7">
    <location>
        <position position="165"/>
    </location>
</feature>
<evidence type="ECO:0000256" key="6">
    <source>
        <dbReference type="PIRSR" id="PIRSR622684-1"/>
    </source>
</evidence>
<gene>
    <name evidence="9" type="ORF">AC631_04074</name>
</gene>
<dbReference type="InterPro" id="IPR022683">
    <property type="entry name" value="Calpain_III"/>
</dbReference>
<dbReference type="InterPro" id="IPR036213">
    <property type="entry name" value="Calpain_III_sf"/>
</dbReference>
<dbReference type="InterPro" id="IPR038765">
    <property type="entry name" value="Papain-like_cys_pep_sf"/>
</dbReference>
<dbReference type="Gene3D" id="2.60.120.380">
    <property type="match status" value="1"/>
</dbReference>
<dbReference type="PRINTS" id="PR00704">
    <property type="entry name" value="CALPAIN"/>
</dbReference>
<name>A0A0V1PV72_9ASCO</name>
<evidence type="ECO:0000313" key="10">
    <source>
        <dbReference type="Proteomes" id="UP000054251"/>
    </source>
</evidence>
<dbReference type="PANTHER" id="PTHR46143:SF1">
    <property type="entry name" value="CALPAIN-7"/>
    <property type="match status" value="1"/>
</dbReference>
<keyword evidence="10" id="KW-1185">Reference proteome</keyword>
<keyword evidence="4 7" id="KW-0788">Thiol protease</keyword>
<dbReference type="GO" id="GO:0006508">
    <property type="term" value="P:proteolysis"/>
    <property type="evidence" value="ECO:0007669"/>
    <property type="project" value="UniProtKB-KW"/>
</dbReference>
<evidence type="ECO:0000313" key="9">
    <source>
        <dbReference type="EMBL" id="KSA00157.1"/>
    </source>
</evidence>
<proteinExistence type="inferred from homology"/>
<feature type="domain" description="Calpain catalytic" evidence="8">
    <location>
        <begin position="155"/>
        <end position="368"/>
    </location>
</feature>
<dbReference type="PANTHER" id="PTHR46143">
    <property type="entry name" value="CALPAIN-7"/>
    <property type="match status" value="1"/>
</dbReference>
<evidence type="ECO:0000256" key="4">
    <source>
        <dbReference type="ARBA" id="ARBA00022807"/>
    </source>
</evidence>
<evidence type="ECO:0000259" key="8">
    <source>
        <dbReference type="PROSITE" id="PS50203"/>
    </source>
</evidence>
<dbReference type="Pfam" id="PF01067">
    <property type="entry name" value="Calpain_III"/>
    <property type="match status" value="1"/>
</dbReference>